<keyword evidence="3" id="KW-0949">S-adenosyl-L-methionine</keyword>
<dbReference type="KEGG" id="mae:Maeo_0312"/>
<dbReference type="SFLD" id="SFLDG01067">
    <property type="entry name" value="SPASM/twitch_domain_containing"/>
    <property type="match status" value="1"/>
</dbReference>
<evidence type="ECO:0000256" key="6">
    <source>
        <dbReference type="ARBA" id="ARBA00023014"/>
    </source>
</evidence>
<feature type="domain" description="Radical SAM core" evidence="8">
    <location>
        <begin position="115"/>
        <end position="357"/>
    </location>
</feature>
<dbReference type="eggNOG" id="arCOG00951">
    <property type="taxonomic scope" value="Archaea"/>
</dbReference>
<evidence type="ECO:0000256" key="2">
    <source>
        <dbReference type="ARBA" id="ARBA00022485"/>
    </source>
</evidence>
<keyword evidence="2" id="KW-0004">4Fe-4S</keyword>
<evidence type="ECO:0000256" key="1">
    <source>
        <dbReference type="ARBA" id="ARBA00001966"/>
    </source>
</evidence>
<dbReference type="InterPro" id="IPR002792">
    <property type="entry name" value="TRAM_dom"/>
</dbReference>
<dbReference type="PROSITE" id="PS50926">
    <property type="entry name" value="TRAM"/>
    <property type="match status" value="1"/>
</dbReference>
<dbReference type="InterPro" id="IPR013785">
    <property type="entry name" value="Aldolase_TIM"/>
</dbReference>
<dbReference type="PANTHER" id="PTHR43787">
    <property type="entry name" value="FEMO COFACTOR BIOSYNTHESIS PROTEIN NIFB-RELATED"/>
    <property type="match status" value="1"/>
</dbReference>
<dbReference type="GO" id="GO:0051539">
    <property type="term" value="F:4 iron, 4 sulfur cluster binding"/>
    <property type="evidence" value="ECO:0007669"/>
    <property type="project" value="UniProtKB-KW"/>
</dbReference>
<evidence type="ECO:0000259" key="7">
    <source>
        <dbReference type="PROSITE" id="PS50926"/>
    </source>
</evidence>
<dbReference type="EMBL" id="CP000743">
    <property type="protein sequence ID" value="ABR55900.1"/>
    <property type="molecule type" value="Genomic_DNA"/>
</dbReference>
<keyword evidence="10" id="KW-1185">Reference proteome</keyword>
<evidence type="ECO:0000259" key="8">
    <source>
        <dbReference type="PROSITE" id="PS51918"/>
    </source>
</evidence>
<dbReference type="InterPro" id="IPR006638">
    <property type="entry name" value="Elp3/MiaA/NifB-like_rSAM"/>
</dbReference>
<dbReference type="PROSITE" id="PS51918">
    <property type="entry name" value="RADICAL_SAM"/>
    <property type="match status" value="1"/>
</dbReference>
<organism evidence="9 10">
    <name type="scientific">Methanococcus aeolicus (strain ATCC BAA-1280 / DSM 17508 / OCM 812 / Nankai-3)</name>
    <dbReference type="NCBI Taxonomy" id="419665"/>
    <lineage>
        <taxon>Archaea</taxon>
        <taxon>Methanobacteriati</taxon>
        <taxon>Methanobacteriota</taxon>
        <taxon>Methanomada group</taxon>
        <taxon>Methanococci</taxon>
        <taxon>Methanococcales</taxon>
        <taxon>Methanococcaceae</taxon>
        <taxon>Methanococcus</taxon>
    </lineage>
</organism>
<evidence type="ECO:0000313" key="10">
    <source>
        <dbReference type="Proteomes" id="UP000001106"/>
    </source>
</evidence>
<dbReference type="InterPro" id="IPR040088">
    <property type="entry name" value="MJ0103-like"/>
</dbReference>
<dbReference type="SUPFAM" id="SSF102114">
    <property type="entry name" value="Radical SAM enzymes"/>
    <property type="match status" value="1"/>
</dbReference>
<name>A6UTS8_META3</name>
<feature type="domain" description="TRAM" evidence="7">
    <location>
        <begin position="382"/>
        <end position="446"/>
    </location>
</feature>
<keyword evidence="5" id="KW-0408">Iron</keyword>
<dbReference type="GO" id="GO:0003824">
    <property type="term" value="F:catalytic activity"/>
    <property type="evidence" value="ECO:0007669"/>
    <property type="project" value="InterPro"/>
</dbReference>
<dbReference type="InterPro" id="IPR007197">
    <property type="entry name" value="rSAM"/>
</dbReference>
<accession>A6UTS8</accession>
<dbReference type="Pfam" id="PF04055">
    <property type="entry name" value="Radical_SAM"/>
    <property type="match status" value="1"/>
</dbReference>
<keyword evidence="4" id="KW-0479">Metal-binding</keyword>
<gene>
    <name evidence="9" type="ordered locus">Maeo_0312</name>
</gene>
<dbReference type="SFLD" id="SFLDG01110">
    <property type="entry name" value="Uncharacterised_Radical_SAM_Su"/>
    <property type="match status" value="1"/>
</dbReference>
<protein>
    <submittedName>
        <fullName evidence="9">Radical SAM domain protein</fullName>
    </submittedName>
</protein>
<evidence type="ECO:0000313" key="9">
    <source>
        <dbReference type="EMBL" id="ABR55900.1"/>
    </source>
</evidence>
<dbReference type="SFLD" id="SFLDS00029">
    <property type="entry name" value="Radical_SAM"/>
    <property type="match status" value="1"/>
</dbReference>
<dbReference type="RefSeq" id="WP_011973032.1">
    <property type="nucleotide sequence ID" value="NC_009635.1"/>
</dbReference>
<dbReference type="SMART" id="SM00729">
    <property type="entry name" value="Elp3"/>
    <property type="match status" value="1"/>
</dbReference>
<dbReference type="STRING" id="419665.Maeo_0312"/>
<dbReference type="GeneID" id="5327266"/>
<dbReference type="Proteomes" id="UP000001106">
    <property type="component" value="Chromosome"/>
</dbReference>
<dbReference type="AlphaFoldDB" id="A6UTS8"/>
<dbReference type="HOGENOM" id="CLU_048071_0_0_2"/>
<sequence>MDINNDFIDFNNFKMITDVKQYKNKLVIEINKNYETAVILDYDTYLEDNKLFFSHDLLKNIHKKRIESLKSGILNLISINVSQNLVNKYTNRKTYYISGSSQIPLIGHTAFGLIDRGTNIIQVRGLSGCNINCPFCSVDEGKHSKTRKNDYYVDMDYLVEEYKKIVEFKGNKRIEAHLDGQGEPSLYYPLPELIQNLNEINKKGDGLVSMQSNGVNLSYKLIDELEEAGLHRINLSINAIDEIKSRMLSGSKTYDINKILDIAEYIKNSKIHLLVTSLLLPNINDEEFKKVIDFAVELEQKNPQNIINPITKKKNPILGVQMCLSYKFGRKIKKMKSWKLNAFYELLREYEQEYKNKGITVNLDLSKFKAFGTHKRKKLPSPFKLNEVVKTKVVLDGRVTGEVMGVAKNRIIQIININKNYQKLEGKTVNVKINRVQDNIIVGQKI</sequence>
<evidence type="ECO:0000256" key="3">
    <source>
        <dbReference type="ARBA" id="ARBA00022691"/>
    </source>
</evidence>
<evidence type="ECO:0000256" key="4">
    <source>
        <dbReference type="ARBA" id="ARBA00022723"/>
    </source>
</evidence>
<proteinExistence type="predicted"/>
<evidence type="ECO:0000256" key="5">
    <source>
        <dbReference type="ARBA" id="ARBA00023004"/>
    </source>
</evidence>
<reference evidence="9" key="1">
    <citation type="submission" date="2007-06" db="EMBL/GenBank/DDBJ databases">
        <title>Complete sequence of Methanococcus aeolicus Nankai-3.</title>
        <authorList>
            <consortium name="US DOE Joint Genome Institute"/>
            <person name="Copeland A."/>
            <person name="Lucas S."/>
            <person name="Lapidus A."/>
            <person name="Barry K."/>
            <person name="Glavina del Rio T."/>
            <person name="Dalin E."/>
            <person name="Tice H."/>
            <person name="Pitluck S."/>
            <person name="Chain P."/>
            <person name="Malfatti S."/>
            <person name="Shin M."/>
            <person name="Vergez L."/>
            <person name="Schmutz J."/>
            <person name="Larimer F."/>
            <person name="Land M."/>
            <person name="Hauser L."/>
            <person name="Kyrpides N."/>
            <person name="Lykidis A."/>
            <person name="Sieprawska-Lupa M."/>
            <person name="Whitman W.B."/>
            <person name="Richardson P."/>
        </authorList>
    </citation>
    <scope>NUCLEOTIDE SEQUENCE [LARGE SCALE GENOMIC DNA]</scope>
    <source>
        <strain evidence="9">Nankai-3</strain>
    </source>
</reference>
<keyword evidence="6" id="KW-0411">Iron-sulfur</keyword>
<dbReference type="GO" id="GO:0046872">
    <property type="term" value="F:metal ion binding"/>
    <property type="evidence" value="ECO:0007669"/>
    <property type="project" value="UniProtKB-KW"/>
</dbReference>
<dbReference type="Gene3D" id="3.20.20.70">
    <property type="entry name" value="Aldolase class I"/>
    <property type="match status" value="1"/>
</dbReference>
<dbReference type="PANTHER" id="PTHR43787:SF3">
    <property type="entry name" value="ARYLSULFATASE REGULATORY PROTEIN"/>
    <property type="match status" value="1"/>
</dbReference>
<comment type="cofactor">
    <cofactor evidence="1">
        <name>[4Fe-4S] cluster</name>
        <dbReference type="ChEBI" id="CHEBI:49883"/>
    </cofactor>
</comment>
<dbReference type="InterPro" id="IPR058240">
    <property type="entry name" value="rSAM_sf"/>
</dbReference>
<dbReference type="OrthoDB" id="371936at2157"/>
<dbReference type="CDD" id="cd01335">
    <property type="entry name" value="Radical_SAM"/>
    <property type="match status" value="1"/>
</dbReference>